<accession>A0A381Q5K5</accession>
<feature type="transmembrane region" description="Helical" evidence="1">
    <location>
        <begin position="35"/>
        <end position="56"/>
    </location>
</feature>
<keyword evidence="1" id="KW-0472">Membrane</keyword>
<reference evidence="2" key="1">
    <citation type="submission" date="2018-05" db="EMBL/GenBank/DDBJ databases">
        <authorList>
            <person name="Lanie J.A."/>
            <person name="Ng W.-L."/>
            <person name="Kazmierczak K.M."/>
            <person name="Andrzejewski T.M."/>
            <person name="Davidsen T.M."/>
            <person name="Wayne K.J."/>
            <person name="Tettelin H."/>
            <person name="Glass J.I."/>
            <person name="Rusch D."/>
            <person name="Podicherti R."/>
            <person name="Tsui H.-C.T."/>
            <person name="Winkler M.E."/>
        </authorList>
    </citation>
    <scope>NUCLEOTIDE SEQUENCE</scope>
</reference>
<protein>
    <submittedName>
        <fullName evidence="2">Uncharacterized protein</fullName>
    </submittedName>
</protein>
<organism evidence="2">
    <name type="scientific">marine metagenome</name>
    <dbReference type="NCBI Taxonomy" id="408172"/>
    <lineage>
        <taxon>unclassified sequences</taxon>
        <taxon>metagenomes</taxon>
        <taxon>ecological metagenomes</taxon>
    </lineage>
</organism>
<evidence type="ECO:0000256" key="1">
    <source>
        <dbReference type="SAM" id="Phobius"/>
    </source>
</evidence>
<dbReference type="EMBL" id="UINC01001217">
    <property type="protein sequence ID" value="SUZ74635.1"/>
    <property type="molecule type" value="Genomic_DNA"/>
</dbReference>
<evidence type="ECO:0000313" key="2">
    <source>
        <dbReference type="EMBL" id="SUZ74635.1"/>
    </source>
</evidence>
<keyword evidence="1" id="KW-1133">Transmembrane helix</keyword>
<sequence>MRNLQEYGLWLVLVTINAVIVSQWVNYLIVMSGEAAGLAAGFFLSIFLASLMFVLIRGVISRLERRRYDGKLQATNALKAVAVI</sequence>
<dbReference type="AlphaFoldDB" id="A0A381Q5K5"/>
<keyword evidence="1" id="KW-0812">Transmembrane</keyword>
<proteinExistence type="predicted"/>
<gene>
    <name evidence="2" type="ORF">METZ01_LOCUS27489</name>
</gene>
<name>A0A381Q5K5_9ZZZZ</name>
<feature type="transmembrane region" description="Helical" evidence="1">
    <location>
        <begin position="7"/>
        <end position="29"/>
    </location>
</feature>